<comment type="subcellular location">
    <subcellularLocation>
        <location evidence="1">Cell membrane</location>
        <topology evidence="1">Multi-pass membrane protein</topology>
    </subcellularLocation>
</comment>
<keyword evidence="9" id="KW-1185">Reference proteome</keyword>
<dbReference type="AlphaFoldDB" id="A0A443IN16"/>
<name>A0A443IN16_9RHOB</name>
<evidence type="ECO:0000256" key="4">
    <source>
        <dbReference type="ARBA" id="ARBA00022989"/>
    </source>
</evidence>
<dbReference type="Pfam" id="PF09335">
    <property type="entry name" value="VTT_dom"/>
    <property type="match status" value="1"/>
</dbReference>
<evidence type="ECO:0000259" key="7">
    <source>
        <dbReference type="Pfam" id="PF09335"/>
    </source>
</evidence>
<keyword evidence="2" id="KW-1003">Cell membrane</keyword>
<organism evidence="8 9">
    <name type="scientific">Paenirhodobacter populi</name>
    <dbReference type="NCBI Taxonomy" id="2306993"/>
    <lineage>
        <taxon>Bacteria</taxon>
        <taxon>Pseudomonadati</taxon>
        <taxon>Pseudomonadota</taxon>
        <taxon>Alphaproteobacteria</taxon>
        <taxon>Rhodobacterales</taxon>
        <taxon>Rhodobacter group</taxon>
        <taxon>Paenirhodobacter</taxon>
    </lineage>
</organism>
<feature type="transmembrane region" description="Helical" evidence="6">
    <location>
        <begin position="140"/>
        <end position="162"/>
    </location>
</feature>
<feature type="transmembrane region" description="Helical" evidence="6">
    <location>
        <begin position="108"/>
        <end position="128"/>
    </location>
</feature>
<proteinExistence type="predicted"/>
<accession>A0A443IN16</accession>
<evidence type="ECO:0000256" key="2">
    <source>
        <dbReference type="ARBA" id="ARBA00022475"/>
    </source>
</evidence>
<dbReference type="InterPro" id="IPR051311">
    <property type="entry name" value="DedA_domain"/>
</dbReference>
<evidence type="ECO:0000256" key="5">
    <source>
        <dbReference type="ARBA" id="ARBA00023136"/>
    </source>
</evidence>
<dbReference type="InterPro" id="IPR032816">
    <property type="entry name" value="VTT_dom"/>
</dbReference>
<dbReference type="RefSeq" id="WP_128270732.1">
    <property type="nucleotide sequence ID" value="NZ_SAUW01000025.1"/>
</dbReference>
<evidence type="ECO:0000256" key="1">
    <source>
        <dbReference type="ARBA" id="ARBA00004651"/>
    </source>
</evidence>
<keyword evidence="3 6" id="KW-0812">Transmembrane</keyword>
<comment type="caution">
    <text evidence="8">The sequence shown here is derived from an EMBL/GenBank/DDBJ whole genome shotgun (WGS) entry which is preliminary data.</text>
</comment>
<dbReference type="EMBL" id="SAUW01000025">
    <property type="protein sequence ID" value="RWR06829.1"/>
    <property type="molecule type" value="Genomic_DNA"/>
</dbReference>
<dbReference type="GO" id="GO:0005886">
    <property type="term" value="C:plasma membrane"/>
    <property type="evidence" value="ECO:0007669"/>
    <property type="project" value="UniProtKB-SubCell"/>
</dbReference>
<keyword evidence="4 6" id="KW-1133">Transmembrane helix</keyword>
<dbReference type="PANTHER" id="PTHR42709:SF6">
    <property type="entry name" value="UNDECAPRENYL PHOSPHATE TRANSPORTER A"/>
    <property type="match status" value="1"/>
</dbReference>
<reference evidence="8 9" key="1">
    <citation type="submission" date="2019-01" db="EMBL/GenBank/DDBJ databases">
        <title>Sinorhodobacter populi sp. nov. isolated from the symptomatic bark tissue of Populus euramericana canker.</title>
        <authorList>
            <person name="Xu G."/>
        </authorList>
    </citation>
    <scope>NUCLEOTIDE SEQUENCE [LARGE SCALE GENOMIC DNA]</scope>
    <source>
        <strain evidence="8 9">2D-5</strain>
    </source>
</reference>
<keyword evidence="5 6" id="KW-0472">Membrane</keyword>
<evidence type="ECO:0000313" key="8">
    <source>
        <dbReference type="EMBL" id="RWR06829.1"/>
    </source>
</evidence>
<reference evidence="8 9" key="2">
    <citation type="submission" date="2019-01" db="EMBL/GenBank/DDBJ databases">
        <authorList>
            <person name="Li Y."/>
        </authorList>
    </citation>
    <scope>NUCLEOTIDE SEQUENCE [LARGE SCALE GENOMIC DNA]</scope>
    <source>
        <strain evidence="8 9">2D-5</strain>
    </source>
</reference>
<dbReference type="Proteomes" id="UP000285710">
    <property type="component" value="Unassembled WGS sequence"/>
</dbReference>
<gene>
    <name evidence="8" type="ORF">D2T33_18200</name>
</gene>
<evidence type="ECO:0000313" key="9">
    <source>
        <dbReference type="Proteomes" id="UP000285710"/>
    </source>
</evidence>
<evidence type="ECO:0000256" key="6">
    <source>
        <dbReference type="SAM" id="Phobius"/>
    </source>
</evidence>
<protein>
    <submittedName>
        <fullName evidence="8">DedA family protein</fullName>
    </submittedName>
</protein>
<feature type="transmembrane region" description="Helical" evidence="6">
    <location>
        <begin position="48"/>
        <end position="72"/>
    </location>
</feature>
<dbReference type="PANTHER" id="PTHR42709">
    <property type="entry name" value="ALKALINE PHOSPHATASE LIKE PROTEIN"/>
    <property type="match status" value="1"/>
</dbReference>
<sequence>MFDMITGLIASAGLAGIALLMFVENVFPPMPSELIMPLAGYNAAMGRMSFVAVVLAGSAGSLAGAWFWYWLARRVPEEKIRRFIRNHGRWAGIDLVGLRMARRWFRRYGASAVLIGRLIPAARTLISIPAGLVRMPPLKFLIFSAIGTLLWTTFLTSLGYILEAQYDRIAAWLDPVSTGIVVLCVLAYVWRVVTYDQPGGSRDAPNR</sequence>
<feature type="transmembrane region" description="Helical" evidence="6">
    <location>
        <begin position="7"/>
        <end position="28"/>
    </location>
</feature>
<feature type="transmembrane region" description="Helical" evidence="6">
    <location>
        <begin position="169"/>
        <end position="190"/>
    </location>
</feature>
<feature type="domain" description="VTT" evidence="7">
    <location>
        <begin position="31"/>
        <end position="160"/>
    </location>
</feature>
<evidence type="ECO:0000256" key="3">
    <source>
        <dbReference type="ARBA" id="ARBA00022692"/>
    </source>
</evidence>